<evidence type="ECO:0000313" key="3">
    <source>
        <dbReference type="Proteomes" id="UP001176059"/>
    </source>
</evidence>
<dbReference type="Gene3D" id="3.40.50.1820">
    <property type="entry name" value="alpha/beta hydrolase"/>
    <property type="match status" value="1"/>
</dbReference>
<dbReference type="InterPro" id="IPR000073">
    <property type="entry name" value="AB_hydrolase_1"/>
</dbReference>
<dbReference type="AlphaFoldDB" id="A0AA38JGF6"/>
<dbReference type="EMBL" id="JANVFO010000035">
    <property type="protein sequence ID" value="KAJ3730140.1"/>
    <property type="molecule type" value="Genomic_DNA"/>
</dbReference>
<name>A0AA38JGF6_9AGAR</name>
<keyword evidence="3" id="KW-1185">Reference proteome</keyword>
<comment type="caution">
    <text evidence="2">The sequence shown here is derived from an EMBL/GenBank/DDBJ whole genome shotgun (WGS) entry which is preliminary data.</text>
</comment>
<evidence type="ECO:0000259" key="1">
    <source>
        <dbReference type="Pfam" id="PF12697"/>
    </source>
</evidence>
<evidence type="ECO:0000313" key="2">
    <source>
        <dbReference type="EMBL" id="KAJ3730140.1"/>
    </source>
</evidence>
<dbReference type="Proteomes" id="UP001176059">
    <property type="component" value="Unassembled WGS sequence"/>
</dbReference>
<reference evidence="2" key="1">
    <citation type="submission" date="2022-08" db="EMBL/GenBank/DDBJ databases">
        <authorList>
            <consortium name="DOE Joint Genome Institute"/>
            <person name="Min B."/>
            <person name="Sierra-Patev S."/>
            <person name="Naranjo-Ortiz M."/>
            <person name="Looney B."/>
            <person name="Konkel Z."/>
            <person name="Slot J.C."/>
            <person name="Sakamoto Y."/>
            <person name="Steenwyk J.L."/>
            <person name="Rokas A."/>
            <person name="Carro J."/>
            <person name="Camarero S."/>
            <person name="Ferreira P."/>
            <person name="Molpeceres G."/>
            <person name="Ruiz-duenas F.J."/>
            <person name="Serrano A."/>
            <person name="Henrissat B."/>
            <person name="Drula E."/>
            <person name="Hughes K.W."/>
            <person name="Mata J.L."/>
            <person name="Ishikawa N.K."/>
            <person name="Vargas-Isla R."/>
            <person name="Ushijima S."/>
            <person name="Smith C.A."/>
            <person name="Ahrendt S."/>
            <person name="Andreopoulos W."/>
            <person name="He G."/>
            <person name="LaButti K."/>
            <person name="Lipzen A."/>
            <person name="Ng V."/>
            <person name="Riley R."/>
            <person name="Sandor L."/>
            <person name="Barry K."/>
            <person name="Martinez A.T."/>
            <person name="Xiao Y."/>
            <person name="Gibbons J.G."/>
            <person name="Terashima K."/>
            <person name="Hibbett D.S."/>
            <person name="Grigoriev I.V."/>
        </authorList>
    </citation>
    <scope>NUCLEOTIDE SEQUENCE</scope>
    <source>
        <strain evidence="2">ET3784</strain>
    </source>
</reference>
<dbReference type="Pfam" id="PF12697">
    <property type="entry name" value="Abhydrolase_6"/>
    <property type="match status" value="1"/>
</dbReference>
<dbReference type="SUPFAM" id="SSF53474">
    <property type="entry name" value="alpha/beta-Hydrolases"/>
    <property type="match status" value="1"/>
</dbReference>
<reference evidence="2" key="2">
    <citation type="journal article" date="2023" name="Proc. Natl. Acad. Sci. U.S.A.">
        <title>A global phylogenomic analysis of the shiitake genus Lentinula.</title>
        <authorList>
            <person name="Sierra-Patev S."/>
            <person name="Min B."/>
            <person name="Naranjo-Ortiz M."/>
            <person name="Looney B."/>
            <person name="Konkel Z."/>
            <person name="Slot J.C."/>
            <person name="Sakamoto Y."/>
            <person name="Steenwyk J.L."/>
            <person name="Rokas A."/>
            <person name="Carro J."/>
            <person name="Camarero S."/>
            <person name="Ferreira P."/>
            <person name="Molpeceres G."/>
            <person name="Ruiz-Duenas F.J."/>
            <person name="Serrano A."/>
            <person name="Henrissat B."/>
            <person name="Drula E."/>
            <person name="Hughes K.W."/>
            <person name="Mata J.L."/>
            <person name="Ishikawa N.K."/>
            <person name="Vargas-Isla R."/>
            <person name="Ushijima S."/>
            <person name="Smith C.A."/>
            <person name="Donoghue J."/>
            <person name="Ahrendt S."/>
            <person name="Andreopoulos W."/>
            <person name="He G."/>
            <person name="LaButti K."/>
            <person name="Lipzen A."/>
            <person name="Ng V."/>
            <person name="Riley R."/>
            <person name="Sandor L."/>
            <person name="Barry K."/>
            <person name="Martinez A.T."/>
            <person name="Xiao Y."/>
            <person name="Gibbons J.G."/>
            <person name="Terashima K."/>
            <person name="Grigoriev I.V."/>
            <person name="Hibbett D."/>
        </authorList>
    </citation>
    <scope>NUCLEOTIDE SEQUENCE</scope>
    <source>
        <strain evidence="2">ET3784</strain>
    </source>
</reference>
<organism evidence="2 3">
    <name type="scientific">Lentinula guzmanii</name>
    <dbReference type="NCBI Taxonomy" id="2804957"/>
    <lineage>
        <taxon>Eukaryota</taxon>
        <taxon>Fungi</taxon>
        <taxon>Dikarya</taxon>
        <taxon>Basidiomycota</taxon>
        <taxon>Agaricomycotina</taxon>
        <taxon>Agaricomycetes</taxon>
        <taxon>Agaricomycetidae</taxon>
        <taxon>Agaricales</taxon>
        <taxon>Marasmiineae</taxon>
        <taxon>Omphalotaceae</taxon>
        <taxon>Lentinula</taxon>
    </lineage>
</organism>
<protein>
    <recommendedName>
        <fullName evidence="1">AB hydrolase-1 domain-containing protein</fullName>
    </recommendedName>
</protein>
<proteinExistence type="predicted"/>
<gene>
    <name evidence="2" type="ORF">DFJ43DRAFT_1156232</name>
</gene>
<accession>A0AA38JGF6</accession>
<feature type="domain" description="AB hydrolase-1" evidence="1">
    <location>
        <begin position="30"/>
        <end position="347"/>
    </location>
</feature>
<sequence length="360" mass="40950">MPTFALTNETLKFYYDDSGVPSTPGYTTYVVVHGLAYHGGVFQRLLPVVNQHSHRMVTVNRREYPNSTPYTQAELDIFARGSDEERYQLLLNEGKYLNLLLDGLIQSLALPPNIVIVGWSLGSIFTLSMLASITSLSQTVQERLSDSVKKTILWGKYYTKTLKKFNFAECSKEPPAHSLGMKLPPLYLPLLDDNIPFDERPLRFMQWVALHFQHGDLSLRHDITQLDQGRNNLQRINAFDTTPAEELATITDIRPATRCDNYLLVPSFSDAEHRILHNALFDPATRLSWGDMDIWHLVGDRGPHSVHFATWYFEDLLQLAGTPKPAIRLAVNPGASHFHMWEDPEDAMKELELLTFTPSP</sequence>
<dbReference type="InterPro" id="IPR029058">
    <property type="entry name" value="AB_hydrolase_fold"/>
</dbReference>